<dbReference type="EMBL" id="PDUD01000039">
    <property type="protein sequence ID" value="PHN02528.1"/>
    <property type="molecule type" value="Genomic_DNA"/>
</dbReference>
<feature type="chain" id="PRO_5012632665" description="Outer membrane protein beta-barrel domain-containing protein" evidence="1">
    <location>
        <begin position="20"/>
        <end position="188"/>
    </location>
</feature>
<evidence type="ECO:0000313" key="3">
    <source>
        <dbReference type="Proteomes" id="UP000223913"/>
    </source>
</evidence>
<protein>
    <recommendedName>
        <fullName evidence="4">Outer membrane protein beta-barrel domain-containing protein</fullName>
    </recommendedName>
</protein>
<dbReference type="Proteomes" id="UP000223913">
    <property type="component" value="Unassembled WGS sequence"/>
</dbReference>
<proteinExistence type="predicted"/>
<accession>A0A2D0N2A5</accession>
<reference evidence="2 3" key="1">
    <citation type="submission" date="2017-10" db="EMBL/GenBank/DDBJ databases">
        <title>The draft genome sequence of Lewinella nigricans NBRC 102662.</title>
        <authorList>
            <person name="Wang K."/>
        </authorList>
    </citation>
    <scope>NUCLEOTIDE SEQUENCE [LARGE SCALE GENOMIC DNA]</scope>
    <source>
        <strain evidence="2 3">NBRC 102662</strain>
    </source>
</reference>
<dbReference type="RefSeq" id="WP_099154073.1">
    <property type="nucleotide sequence ID" value="NZ_PDUD01000039.1"/>
</dbReference>
<evidence type="ECO:0000256" key="1">
    <source>
        <dbReference type="SAM" id="SignalP"/>
    </source>
</evidence>
<organism evidence="2 3">
    <name type="scientific">Flavilitoribacter nigricans (strain ATCC 23147 / DSM 23189 / NBRC 102662 / NCIMB 1420 / SS-2)</name>
    <name type="common">Lewinella nigricans</name>
    <dbReference type="NCBI Taxonomy" id="1122177"/>
    <lineage>
        <taxon>Bacteria</taxon>
        <taxon>Pseudomonadati</taxon>
        <taxon>Bacteroidota</taxon>
        <taxon>Saprospiria</taxon>
        <taxon>Saprospirales</taxon>
        <taxon>Lewinellaceae</taxon>
        <taxon>Flavilitoribacter</taxon>
    </lineage>
</organism>
<comment type="caution">
    <text evidence="2">The sequence shown here is derived from an EMBL/GenBank/DDBJ whole genome shotgun (WGS) entry which is preliminary data.</text>
</comment>
<feature type="signal peptide" evidence="1">
    <location>
        <begin position="1"/>
        <end position="19"/>
    </location>
</feature>
<name>A0A2D0N2A5_FLAN2</name>
<keyword evidence="3" id="KW-1185">Reference proteome</keyword>
<sequence>MKCTIATLLLIAIPTLVMAQELNHQWYFNISYFGILGTHPGIKFGIHQPLATFNPDRTDRKLRQLVGSSSLIVYFHRRNQLGVGVNLELGYRDKQVWKTTKEITAGIGYLRTFVPGRKYDFDREKPFTGRSAAGTGHFMKTLSLGLGKRSGENIEVDTWMIKPTLLHIKPYNTGTTLNFALDVGYQFN</sequence>
<dbReference type="OrthoDB" id="946745at2"/>
<gene>
    <name evidence="2" type="ORF">CRP01_31625</name>
</gene>
<evidence type="ECO:0000313" key="2">
    <source>
        <dbReference type="EMBL" id="PHN02528.1"/>
    </source>
</evidence>
<evidence type="ECO:0008006" key="4">
    <source>
        <dbReference type="Google" id="ProtNLM"/>
    </source>
</evidence>
<keyword evidence="1" id="KW-0732">Signal</keyword>
<dbReference type="AlphaFoldDB" id="A0A2D0N2A5"/>